<dbReference type="PANTHER" id="PTHR31639:SF285">
    <property type="entry name" value="OS01G0730200 PROTEIN"/>
    <property type="match status" value="1"/>
</dbReference>
<proteinExistence type="predicted"/>
<dbReference type="AlphaFoldDB" id="A0A833RK16"/>
<comment type="caution">
    <text evidence="2">The sequence shown here is derived from an EMBL/GenBank/DDBJ whole genome shotgun (WGS) entry which is preliminary data.</text>
</comment>
<dbReference type="PANTHER" id="PTHR31639">
    <property type="entry name" value="F-BOX PROTEIN-LIKE"/>
    <property type="match status" value="1"/>
</dbReference>
<dbReference type="EMBL" id="SWLB01000002">
    <property type="protein sequence ID" value="KAF3340576.1"/>
    <property type="molecule type" value="Genomic_DNA"/>
</dbReference>
<dbReference type="InterPro" id="IPR032675">
    <property type="entry name" value="LRR_dom_sf"/>
</dbReference>
<dbReference type="Gene3D" id="3.80.10.10">
    <property type="entry name" value="Ribonuclease Inhibitor"/>
    <property type="match status" value="1"/>
</dbReference>
<gene>
    <name evidence="2" type="ORF">FCM35_KLT09420</name>
</gene>
<dbReference type="Pfam" id="PF24758">
    <property type="entry name" value="LRR_At5g56370"/>
    <property type="match status" value="1"/>
</dbReference>
<dbReference type="SUPFAM" id="SSF52047">
    <property type="entry name" value="RNI-like"/>
    <property type="match status" value="1"/>
</dbReference>
<sequence length="202" mass="22843">MDKFLSLNDGSIHMFVISDLESCSEALNQWKEVLLREGIKEMRLTPHGLGKKNMWKVPSAFSNLLCLREVEFARCKIELPPSFEGFKLLKSLKLEWVTISEGNLTKLISGCLLLENLSLLSIMRGAINITIDALKLKEVHMICREFNHISLRTPSLVRACLSLRTNIQTPCQSNLTDLLDGLPNLESLCLDGRSTRVIRFLS</sequence>
<name>A0A833RK16_9POAL</name>
<dbReference type="OrthoDB" id="636477at2759"/>
<keyword evidence="3" id="KW-1185">Reference proteome</keyword>
<dbReference type="Proteomes" id="UP000623129">
    <property type="component" value="Unassembled WGS sequence"/>
</dbReference>
<organism evidence="2 3">
    <name type="scientific">Carex littledalei</name>
    <dbReference type="NCBI Taxonomy" id="544730"/>
    <lineage>
        <taxon>Eukaryota</taxon>
        <taxon>Viridiplantae</taxon>
        <taxon>Streptophyta</taxon>
        <taxon>Embryophyta</taxon>
        <taxon>Tracheophyta</taxon>
        <taxon>Spermatophyta</taxon>
        <taxon>Magnoliopsida</taxon>
        <taxon>Liliopsida</taxon>
        <taxon>Poales</taxon>
        <taxon>Cyperaceae</taxon>
        <taxon>Cyperoideae</taxon>
        <taxon>Cariceae</taxon>
        <taxon>Carex</taxon>
        <taxon>Carex subgen. Euthyceras</taxon>
    </lineage>
</organism>
<protein>
    <submittedName>
        <fullName evidence="2">F-box/FBD/LRR-repeat protein</fullName>
    </submittedName>
</protein>
<accession>A0A833RK16</accession>
<evidence type="ECO:0000259" key="1">
    <source>
        <dbReference type="Pfam" id="PF24758"/>
    </source>
</evidence>
<evidence type="ECO:0000313" key="3">
    <source>
        <dbReference type="Proteomes" id="UP000623129"/>
    </source>
</evidence>
<evidence type="ECO:0000313" key="2">
    <source>
        <dbReference type="EMBL" id="KAF3340576.1"/>
    </source>
</evidence>
<feature type="domain" description="F-box/LRR-repeat protein 15/At3g58940/PEG3-like LRR" evidence="1">
    <location>
        <begin position="27"/>
        <end position="163"/>
    </location>
</feature>
<reference evidence="2" key="1">
    <citation type="submission" date="2020-01" db="EMBL/GenBank/DDBJ databases">
        <title>Genome sequence of Kobresia littledalei, the first chromosome-level genome in the family Cyperaceae.</title>
        <authorList>
            <person name="Qu G."/>
        </authorList>
    </citation>
    <scope>NUCLEOTIDE SEQUENCE</scope>
    <source>
        <strain evidence="2">C.B.Clarke</strain>
        <tissue evidence="2">Leaf</tissue>
    </source>
</reference>
<dbReference type="InterPro" id="IPR055411">
    <property type="entry name" value="LRR_FXL15/At3g58940/PEG3-like"/>
</dbReference>